<dbReference type="SUPFAM" id="SSF49329">
    <property type="entry name" value="Cu,Zn superoxide dismutase-like"/>
    <property type="match status" value="1"/>
</dbReference>
<evidence type="ECO:0000256" key="1">
    <source>
        <dbReference type="ARBA" id="ARBA00010457"/>
    </source>
</evidence>
<proteinExistence type="inferred from homology"/>
<feature type="compositionally biased region" description="Acidic residues" evidence="2">
    <location>
        <begin position="101"/>
        <end position="126"/>
    </location>
</feature>
<name>A0ABT4TLM0_9ACTN</name>
<sequence length="246" mass="25346">MDLTRHLTRTIAGLALLPLLAAGCAGDDIDRGGGGTYGQGEGSSPDASEHDDGGTADAQAKLADVKEEFEPYSDGAAAVTYDEDAVPAGAQVELAVSSEGADGDADDQDGGDGDDQDGGDGDDQDGGDGGTEFSLRVVGLMPDRDYGAHMHTGACGEKPGDSGPHYQDEKDPEQPSTDPKYANDDNEVWLDFTTDSDGNADSDADVDWAPRPGEMKSLVIHDEHTKTGEGEAGSAGDRLACVNVKL</sequence>
<evidence type="ECO:0000313" key="4">
    <source>
        <dbReference type="Proteomes" id="UP001165685"/>
    </source>
</evidence>
<evidence type="ECO:0000313" key="3">
    <source>
        <dbReference type="EMBL" id="MDA2805575.1"/>
    </source>
</evidence>
<comment type="caution">
    <text evidence="3">The sequence shown here is derived from an EMBL/GenBank/DDBJ whole genome shotgun (WGS) entry which is preliminary data.</text>
</comment>
<comment type="similarity">
    <text evidence="1">Belongs to the Cu-Zn superoxide dismutase family.</text>
</comment>
<reference evidence="3" key="1">
    <citation type="submission" date="2023-01" db="EMBL/GenBank/DDBJ databases">
        <title>Draft genome sequence of Nocardiopsis sp. LSu2-4 isolated from halophytes.</title>
        <authorList>
            <person name="Duangmal K."/>
            <person name="Chantavorakit T."/>
        </authorList>
    </citation>
    <scope>NUCLEOTIDE SEQUENCE</scope>
    <source>
        <strain evidence="3">LSu2-4</strain>
    </source>
</reference>
<feature type="region of interest" description="Disordered" evidence="2">
    <location>
        <begin position="97"/>
        <end position="246"/>
    </location>
</feature>
<protein>
    <submittedName>
        <fullName evidence="3">Superoxide dismutase family protein</fullName>
    </submittedName>
</protein>
<feature type="region of interest" description="Disordered" evidence="2">
    <location>
        <begin position="33"/>
        <end position="59"/>
    </location>
</feature>
<accession>A0ABT4TLM0</accession>
<dbReference type="InterPro" id="IPR036423">
    <property type="entry name" value="SOD-like_Cu/Zn_dom_sf"/>
</dbReference>
<organism evidence="3 4">
    <name type="scientific">Nocardiopsis suaedae</name>
    <dbReference type="NCBI Taxonomy" id="3018444"/>
    <lineage>
        <taxon>Bacteria</taxon>
        <taxon>Bacillati</taxon>
        <taxon>Actinomycetota</taxon>
        <taxon>Actinomycetes</taxon>
        <taxon>Streptosporangiales</taxon>
        <taxon>Nocardiopsidaceae</taxon>
        <taxon>Nocardiopsis</taxon>
    </lineage>
</organism>
<dbReference type="RefSeq" id="WP_270678231.1">
    <property type="nucleotide sequence ID" value="NZ_JAQFWP010000023.1"/>
</dbReference>
<dbReference type="Proteomes" id="UP001165685">
    <property type="component" value="Unassembled WGS sequence"/>
</dbReference>
<gene>
    <name evidence="3" type="ORF">O4U47_13735</name>
</gene>
<dbReference type="EMBL" id="JAQFWP010000023">
    <property type="protein sequence ID" value="MDA2805575.1"/>
    <property type="molecule type" value="Genomic_DNA"/>
</dbReference>
<dbReference type="PROSITE" id="PS51257">
    <property type="entry name" value="PROKAR_LIPOPROTEIN"/>
    <property type="match status" value="1"/>
</dbReference>
<dbReference type="Gene3D" id="2.60.40.200">
    <property type="entry name" value="Superoxide dismutase, copper/zinc binding domain"/>
    <property type="match status" value="1"/>
</dbReference>
<keyword evidence="4" id="KW-1185">Reference proteome</keyword>
<evidence type="ECO:0000256" key="2">
    <source>
        <dbReference type="SAM" id="MobiDB-lite"/>
    </source>
</evidence>
<feature type="compositionally biased region" description="Basic and acidic residues" evidence="2">
    <location>
        <begin position="219"/>
        <end position="229"/>
    </location>
</feature>